<evidence type="ECO:0000256" key="12">
    <source>
        <dbReference type="ARBA" id="ARBA00023239"/>
    </source>
</evidence>
<dbReference type="GO" id="GO:0016853">
    <property type="term" value="F:isomerase activity"/>
    <property type="evidence" value="ECO:0007669"/>
    <property type="project" value="UniProtKB-KW"/>
</dbReference>
<evidence type="ECO:0000313" key="18">
    <source>
        <dbReference type="EMBL" id="SMX42983.1"/>
    </source>
</evidence>
<evidence type="ECO:0000259" key="17">
    <source>
        <dbReference type="Pfam" id="PF02737"/>
    </source>
</evidence>
<reference evidence="19" key="1">
    <citation type="submission" date="2017-05" db="EMBL/GenBank/DDBJ databases">
        <authorList>
            <person name="Rodrigo-Torres L."/>
            <person name="Arahal R. D."/>
            <person name="Lucena T."/>
        </authorList>
    </citation>
    <scope>NUCLEOTIDE SEQUENCE [LARGE SCALE GENOMIC DNA]</scope>
    <source>
        <strain evidence="19">CECT 8621</strain>
    </source>
</reference>
<dbReference type="Pfam" id="PF00725">
    <property type="entry name" value="3HCDH"/>
    <property type="match status" value="1"/>
</dbReference>
<dbReference type="Proteomes" id="UP000202922">
    <property type="component" value="Unassembled WGS sequence"/>
</dbReference>
<sequence>MTELVRLNIDAGGVAHLTLNHPPVNALSDQVRADLAAAFDKAEADDSVRAILLLAEGRTFPSGAELNELDHPIKDPSLSALCNQIELCSKPVIAAIQGAALGGGFELALAAHYRIASANAHVGLPEISLGLVPSAGGTQRLPRLAGAAVALEMMFVGKPVSAPEAQRLGLIDRTTKGDLAPAARAYAMELIESGAGPKRARDCRDGMADPAAFQEMIGKYRDKAHKNPVKTASRIVDCVEAAQLLPFEAGLNCEKSALEDCLKSGASRALRYVFQAERFAARVPEADGAQPRRVSRVATFGAGPDAAGWIVALLDAGFHVSLHARDEPSRTGVAEQVIAIYDQAVDRKKMQVEQEAERLGRLSDRADDTALSQADLVLVVGMSNVPTVEPICKPGAIMAISVPPGEGINFELLERPADAIGVQAPVSAHMGRLVELLGGQETAPDVLQTTAQLTRRLNRVAVLSRGEEGGLGAAVWGACVWAAEAMADMGADRATIDNALSEFGFQKLPFGGKEIRGHARTHFTADEICQRCLAAMANAGALLVQAGIARRPSDIDVVMIHGYGFPRWEGGPMMHADLTGLLTVKRTLTVLMEEDADFWAPSNLFDELIKNGKTFAAISRE</sequence>
<dbReference type="GO" id="GO:0006635">
    <property type="term" value="P:fatty acid beta-oxidation"/>
    <property type="evidence" value="ECO:0007669"/>
    <property type="project" value="UniProtKB-UniPathway"/>
</dbReference>
<dbReference type="AlphaFoldDB" id="A0A238KJL5"/>
<evidence type="ECO:0000256" key="4">
    <source>
        <dbReference type="ARBA" id="ARBA00011245"/>
    </source>
</evidence>
<evidence type="ECO:0000256" key="10">
    <source>
        <dbReference type="ARBA" id="ARBA00023140"/>
    </source>
</evidence>
<organism evidence="18 19">
    <name type="scientific">Actibacterium lipolyticum</name>
    <dbReference type="NCBI Taxonomy" id="1524263"/>
    <lineage>
        <taxon>Bacteria</taxon>
        <taxon>Pseudomonadati</taxon>
        <taxon>Pseudomonadota</taxon>
        <taxon>Alphaproteobacteria</taxon>
        <taxon>Rhodobacterales</taxon>
        <taxon>Roseobacteraceae</taxon>
        <taxon>Actibacterium</taxon>
    </lineage>
</organism>
<name>A0A238KJL5_9RHOB</name>
<dbReference type="RefSeq" id="WP_093967350.1">
    <property type="nucleotide sequence ID" value="NZ_FXYE01000002.1"/>
</dbReference>
<feature type="domain" description="3-hydroxyacyl-CoA dehydrogenase C-terminal" evidence="16">
    <location>
        <begin position="528"/>
        <end position="613"/>
    </location>
</feature>
<gene>
    <name evidence="18" type="primary">fadB_2</name>
    <name evidence="18" type="ORF">COL8621_02165</name>
</gene>
<dbReference type="SUPFAM" id="SSF51735">
    <property type="entry name" value="NAD(P)-binding Rossmann-fold domains"/>
    <property type="match status" value="1"/>
</dbReference>
<keyword evidence="12 18" id="KW-0456">Lyase</keyword>
<dbReference type="UniPathway" id="UPA00659"/>
<comment type="pathway">
    <text evidence="2">Lipid metabolism; fatty acid beta-oxidation.</text>
</comment>
<proteinExistence type="inferred from homology"/>
<keyword evidence="11" id="KW-0413">Isomerase</keyword>
<dbReference type="CDD" id="cd06558">
    <property type="entry name" value="crotonase-like"/>
    <property type="match status" value="1"/>
</dbReference>
<evidence type="ECO:0000256" key="1">
    <source>
        <dbReference type="ARBA" id="ARBA00004275"/>
    </source>
</evidence>
<comment type="similarity">
    <text evidence="15">Belongs to the enoyl-CoA hydratase/isomerase family.</text>
</comment>
<evidence type="ECO:0000256" key="2">
    <source>
        <dbReference type="ARBA" id="ARBA00005005"/>
    </source>
</evidence>
<evidence type="ECO:0000256" key="14">
    <source>
        <dbReference type="ARBA" id="ARBA00049556"/>
    </source>
</evidence>
<evidence type="ECO:0000256" key="13">
    <source>
        <dbReference type="ARBA" id="ARBA00023268"/>
    </source>
</evidence>
<keyword evidence="6" id="KW-0442">Lipid degradation</keyword>
<evidence type="ECO:0000256" key="8">
    <source>
        <dbReference type="ARBA" id="ARBA00023027"/>
    </source>
</evidence>
<dbReference type="InterPro" id="IPR006176">
    <property type="entry name" value="3-OHacyl-CoA_DH_NAD-bd"/>
</dbReference>
<dbReference type="OrthoDB" id="9771883at2"/>
<comment type="similarity">
    <text evidence="3">In the N-terminal section; belongs to the enoyl-CoA hydratase/isomerase family.</text>
</comment>
<dbReference type="InterPro" id="IPR008927">
    <property type="entry name" value="6-PGluconate_DH-like_C_sf"/>
</dbReference>
<dbReference type="SUPFAM" id="SSF52096">
    <property type="entry name" value="ClpP/crotonase"/>
    <property type="match status" value="1"/>
</dbReference>
<evidence type="ECO:0000256" key="6">
    <source>
        <dbReference type="ARBA" id="ARBA00022963"/>
    </source>
</evidence>
<keyword evidence="19" id="KW-1185">Reference proteome</keyword>
<evidence type="ECO:0000256" key="11">
    <source>
        <dbReference type="ARBA" id="ARBA00023235"/>
    </source>
</evidence>
<keyword evidence="7" id="KW-0560">Oxidoreductase</keyword>
<comment type="subunit">
    <text evidence="4">Monomer.</text>
</comment>
<dbReference type="SUPFAM" id="SSF48179">
    <property type="entry name" value="6-phosphogluconate dehydrogenase C-terminal domain-like"/>
    <property type="match status" value="1"/>
</dbReference>
<evidence type="ECO:0000256" key="5">
    <source>
        <dbReference type="ARBA" id="ARBA00022832"/>
    </source>
</evidence>
<dbReference type="GO" id="GO:0004300">
    <property type="term" value="F:enoyl-CoA hydratase activity"/>
    <property type="evidence" value="ECO:0007669"/>
    <property type="project" value="UniProtKB-EC"/>
</dbReference>
<dbReference type="InterPro" id="IPR029045">
    <property type="entry name" value="ClpP/crotonase-like_dom_sf"/>
</dbReference>
<dbReference type="InterPro" id="IPR036291">
    <property type="entry name" value="NAD(P)-bd_dom_sf"/>
</dbReference>
<feature type="domain" description="3-hydroxyacyl-CoA dehydrogenase NAD binding" evidence="17">
    <location>
        <begin position="297"/>
        <end position="463"/>
    </location>
</feature>
<dbReference type="Pfam" id="PF00378">
    <property type="entry name" value="ECH_1"/>
    <property type="match status" value="1"/>
</dbReference>
<keyword evidence="9" id="KW-0443">Lipid metabolism</keyword>
<comment type="catalytic activity">
    <reaction evidence="14">
        <text>a (3S)-3-hydroxyacyl-CoA + NAD(+) = a 3-oxoacyl-CoA + NADH + H(+)</text>
        <dbReference type="Rhea" id="RHEA:22432"/>
        <dbReference type="ChEBI" id="CHEBI:15378"/>
        <dbReference type="ChEBI" id="CHEBI:57318"/>
        <dbReference type="ChEBI" id="CHEBI:57540"/>
        <dbReference type="ChEBI" id="CHEBI:57945"/>
        <dbReference type="ChEBI" id="CHEBI:90726"/>
        <dbReference type="EC" id="1.1.1.35"/>
    </reaction>
</comment>
<dbReference type="Pfam" id="PF02737">
    <property type="entry name" value="3HCDH_N"/>
    <property type="match status" value="1"/>
</dbReference>
<dbReference type="EC" id="4.2.1.17" evidence="18"/>
<dbReference type="InterPro" id="IPR001753">
    <property type="entry name" value="Enoyl-CoA_hydra/iso"/>
</dbReference>
<dbReference type="PROSITE" id="PS00166">
    <property type="entry name" value="ENOYL_COA_HYDRATASE"/>
    <property type="match status" value="1"/>
</dbReference>
<keyword evidence="8" id="KW-0520">NAD</keyword>
<dbReference type="InterPro" id="IPR006108">
    <property type="entry name" value="3HC_DH_C"/>
</dbReference>
<dbReference type="InterPro" id="IPR013328">
    <property type="entry name" value="6PGD_dom2"/>
</dbReference>
<keyword evidence="5" id="KW-0276">Fatty acid metabolism</keyword>
<dbReference type="GO" id="GO:0003857">
    <property type="term" value="F:(3S)-3-hydroxyacyl-CoA dehydrogenase (NAD+) activity"/>
    <property type="evidence" value="ECO:0007669"/>
    <property type="project" value="UniProtKB-EC"/>
</dbReference>
<protein>
    <submittedName>
        <fullName evidence="18">Putative enoyl-CoA hydratase</fullName>
        <ecNumber evidence="18">4.2.1.17</ecNumber>
    </submittedName>
</protein>
<dbReference type="PANTHER" id="PTHR23309">
    <property type="entry name" value="3-HYDROXYACYL-COA DEHYROGENASE"/>
    <property type="match status" value="1"/>
</dbReference>
<accession>A0A238KJL5</accession>
<keyword evidence="10" id="KW-0576">Peroxisome</keyword>
<dbReference type="EMBL" id="FXYE01000002">
    <property type="protein sequence ID" value="SMX42983.1"/>
    <property type="molecule type" value="Genomic_DNA"/>
</dbReference>
<evidence type="ECO:0000259" key="16">
    <source>
        <dbReference type="Pfam" id="PF00725"/>
    </source>
</evidence>
<dbReference type="InterPro" id="IPR018376">
    <property type="entry name" value="Enoyl-CoA_hyd/isom_CS"/>
</dbReference>
<dbReference type="PANTHER" id="PTHR23309:SF49">
    <property type="entry name" value="PEROXISOMAL BIFUNCTIONAL ENZYME"/>
    <property type="match status" value="1"/>
</dbReference>
<evidence type="ECO:0000256" key="3">
    <source>
        <dbReference type="ARBA" id="ARBA00008750"/>
    </source>
</evidence>
<evidence type="ECO:0000256" key="15">
    <source>
        <dbReference type="RuleBase" id="RU003707"/>
    </source>
</evidence>
<comment type="subcellular location">
    <subcellularLocation>
        <location evidence="1">Peroxisome</location>
    </subcellularLocation>
</comment>
<dbReference type="Gene3D" id="3.40.50.720">
    <property type="entry name" value="NAD(P)-binding Rossmann-like Domain"/>
    <property type="match status" value="1"/>
</dbReference>
<dbReference type="Gene3D" id="1.10.1040.10">
    <property type="entry name" value="N-(1-d-carboxylethyl)-l-norvaline Dehydrogenase, domain 2"/>
    <property type="match status" value="1"/>
</dbReference>
<evidence type="ECO:0000256" key="7">
    <source>
        <dbReference type="ARBA" id="ARBA00023002"/>
    </source>
</evidence>
<dbReference type="GO" id="GO:0070403">
    <property type="term" value="F:NAD+ binding"/>
    <property type="evidence" value="ECO:0007669"/>
    <property type="project" value="InterPro"/>
</dbReference>
<evidence type="ECO:0000313" key="19">
    <source>
        <dbReference type="Proteomes" id="UP000202922"/>
    </source>
</evidence>
<keyword evidence="13" id="KW-0511">Multifunctional enzyme</keyword>
<evidence type="ECO:0000256" key="9">
    <source>
        <dbReference type="ARBA" id="ARBA00023098"/>
    </source>
</evidence>
<dbReference type="Gene3D" id="3.90.226.10">
    <property type="entry name" value="2-enoyl-CoA Hydratase, Chain A, domain 1"/>
    <property type="match status" value="1"/>
</dbReference>